<protein>
    <submittedName>
        <fullName evidence="1">Uncharacterized protein</fullName>
    </submittedName>
</protein>
<dbReference type="PANTHER" id="PTHR14269:SF4">
    <property type="entry name" value="CAT EYE SYNDROME CRITICAL REGION PROTEIN 5"/>
    <property type="match status" value="1"/>
</dbReference>
<accession>A0AAV8TJ88</accession>
<dbReference type="Pfam" id="PF13242">
    <property type="entry name" value="Hydrolase_like"/>
    <property type="match status" value="1"/>
</dbReference>
<dbReference type="AlphaFoldDB" id="A0AAV8TJ88"/>
<keyword evidence="2" id="KW-1185">Reference proteome</keyword>
<evidence type="ECO:0000313" key="1">
    <source>
        <dbReference type="EMBL" id="KAJ8766023.1"/>
    </source>
</evidence>
<dbReference type="NCBIfam" id="TIGR01456">
    <property type="entry name" value="CECR5"/>
    <property type="match status" value="1"/>
</dbReference>
<dbReference type="Proteomes" id="UP001159364">
    <property type="component" value="Linkage Group LG05"/>
</dbReference>
<dbReference type="EMBL" id="JAIWQS010000005">
    <property type="protein sequence ID" value="KAJ8766023.1"/>
    <property type="molecule type" value="Genomic_DNA"/>
</dbReference>
<dbReference type="SUPFAM" id="SSF56784">
    <property type="entry name" value="HAD-like"/>
    <property type="match status" value="1"/>
</dbReference>
<dbReference type="GO" id="GO:0046474">
    <property type="term" value="P:glycerophospholipid biosynthetic process"/>
    <property type="evidence" value="ECO:0007669"/>
    <property type="project" value="TreeGrafter"/>
</dbReference>
<dbReference type="InterPro" id="IPR050324">
    <property type="entry name" value="CDP-alcohol_PTase-I"/>
</dbReference>
<dbReference type="InterPro" id="IPR006353">
    <property type="entry name" value="HAD-SF_hydro_IIA_CECR5"/>
</dbReference>
<name>A0AAV8TJ88_9ROSI</name>
<organism evidence="1 2">
    <name type="scientific">Erythroxylum novogranatense</name>
    <dbReference type="NCBI Taxonomy" id="1862640"/>
    <lineage>
        <taxon>Eukaryota</taxon>
        <taxon>Viridiplantae</taxon>
        <taxon>Streptophyta</taxon>
        <taxon>Embryophyta</taxon>
        <taxon>Tracheophyta</taxon>
        <taxon>Spermatophyta</taxon>
        <taxon>Magnoliopsida</taxon>
        <taxon>eudicotyledons</taxon>
        <taxon>Gunneridae</taxon>
        <taxon>Pentapetalae</taxon>
        <taxon>rosids</taxon>
        <taxon>fabids</taxon>
        <taxon>Malpighiales</taxon>
        <taxon>Erythroxylaceae</taxon>
        <taxon>Erythroxylum</taxon>
    </lineage>
</organism>
<reference evidence="1 2" key="1">
    <citation type="submission" date="2021-09" db="EMBL/GenBank/DDBJ databases">
        <title>Genomic insights and catalytic innovation underlie evolution of tropane alkaloids biosynthesis.</title>
        <authorList>
            <person name="Wang Y.-J."/>
            <person name="Tian T."/>
            <person name="Huang J.-P."/>
            <person name="Huang S.-X."/>
        </authorList>
    </citation>
    <scope>NUCLEOTIDE SEQUENCE [LARGE SCALE GENOMIC DNA]</scope>
    <source>
        <strain evidence="1">KIB-2018</strain>
        <tissue evidence="1">Leaf</tissue>
    </source>
</reference>
<dbReference type="GO" id="GO:0005739">
    <property type="term" value="C:mitochondrion"/>
    <property type="evidence" value="ECO:0007669"/>
    <property type="project" value="TreeGrafter"/>
</dbReference>
<dbReference type="InterPro" id="IPR036412">
    <property type="entry name" value="HAD-like_sf"/>
</dbReference>
<dbReference type="Gene3D" id="3.40.50.1000">
    <property type="entry name" value="HAD superfamily/HAD-like"/>
    <property type="match status" value="1"/>
</dbReference>
<gene>
    <name evidence="1" type="ORF">K2173_020539</name>
</gene>
<proteinExistence type="predicted"/>
<comment type="caution">
    <text evidence="1">The sequence shown here is derived from an EMBL/GenBank/DDBJ whole genome shotgun (WGS) entry which is preliminary data.</text>
</comment>
<dbReference type="InterPro" id="IPR023214">
    <property type="entry name" value="HAD_sf"/>
</dbReference>
<sequence length="239" mass="27072">MSEYSFKKVLSLDEYATFFENIDPASQYKKWTTQNVFDKGVTPMNMAKRYDNHTETVKAIFVVSDPVDWGRDIQVLCDVLSSGGLPGLNNGHQPPLYFTTDDLAYQAAFSSKRLGMGAFRIALENVFNRTSHGKPNPFVFENPYCSLENLAQIHSHSLKTLYMIGDNPSVDVKGGRQVQYSILFSGRTSLVGESNHAEFPADLLVDTVEEAVDYILERELGSRFGLVRFLFVYRKIKRE</sequence>
<dbReference type="PANTHER" id="PTHR14269">
    <property type="entry name" value="CDP-DIACYLGLYCEROL--GLYCEROL-3-PHOSPHATE 3-PHOSPHATIDYLTRANSFERASE-RELATED"/>
    <property type="match status" value="1"/>
</dbReference>
<evidence type="ECO:0000313" key="2">
    <source>
        <dbReference type="Proteomes" id="UP001159364"/>
    </source>
</evidence>